<proteinExistence type="predicted"/>
<reference evidence="1" key="2">
    <citation type="journal article" date="2015" name="Fish Shellfish Immunol.">
        <title>Early steps in the European eel (Anguilla anguilla)-Vibrio vulnificus interaction in the gills: Role of the RtxA13 toxin.</title>
        <authorList>
            <person name="Callol A."/>
            <person name="Pajuelo D."/>
            <person name="Ebbesson L."/>
            <person name="Teles M."/>
            <person name="MacKenzie S."/>
            <person name="Amaro C."/>
        </authorList>
    </citation>
    <scope>NUCLEOTIDE SEQUENCE</scope>
</reference>
<accession>A0A0E9WWS3</accession>
<dbReference type="EMBL" id="GBXM01014482">
    <property type="protein sequence ID" value="JAH94095.1"/>
    <property type="molecule type" value="Transcribed_RNA"/>
</dbReference>
<dbReference type="AlphaFoldDB" id="A0A0E9WWS3"/>
<name>A0A0E9WWS3_ANGAN</name>
<protein>
    <submittedName>
        <fullName evidence="1">Uncharacterized protein</fullName>
    </submittedName>
</protein>
<reference evidence="1" key="1">
    <citation type="submission" date="2014-11" db="EMBL/GenBank/DDBJ databases">
        <authorList>
            <person name="Amaro Gonzalez C."/>
        </authorList>
    </citation>
    <scope>NUCLEOTIDE SEQUENCE</scope>
</reference>
<sequence length="54" mass="6434">MHITIFLSTAYSNTFHFVSFNYTGVNFKQFQPSSLKENYIFLKNKMVTHLLKKK</sequence>
<organism evidence="1">
    <name type="scientific">Anguilla anguilla</name>
    <name type="common">European freshwater eel</name>
    <name type="synonym">Muraena anguilla</name>
    <dbReference type="NCBI Taxonomy" id="7936"/>
    <lineage>
        <taxon>Eukaryota</taxon>
        <taxon>Metazoa</taxon>
        <taxon>Chordata</taxon>
        <taxon>Craniata</taxon>
        <taxon>Vertebrata</taxon>
        <taxon>Euteleostomi</taxon>
        <taxon>Actinopterygii</taxon>
        <taxon>Neopterygii</taxon>
        <taxon>Teleostei</taxon>
        <taxon>Anguilliformes</taxon>
        <taxon>Anguillidae</taxon>
        <taxon>Anguilla</taxon>
    </lineage>
</organism>
<evidence type="ECO:0000313" key="1">
    <source>
        <dbReference type="EMBL" id="JAH94095.1"/>
    </source>
</evidence>